<keyword evidence="16" id="KW-0406">Ion transport</keyword>
<keyword evidence="13" id="KW-1278">Translocase</keyword>
<keyword evidence="4" id="KW-0813">Transport</keyword>
<dbReference type="SFLD" id="SFLDF00027">
    <property type="entry name" value="p-type_atpase"/>
    <property type="match status" value="1"/>
</dbReference>
<dbReference type="RefSeq" id="WP_336449673.1">
    <property type="nucleotide sequence ID" value="NZ_JBAWKY010000006.1"/>
</dbReference>
<organism evidence="21 22">
    <name type="scientific">Exiguobacterium indicum</name>
    <dbReference type="NCBI Taxonomy" id="296995"/>
    <lineage>
        <taxon>Bacteria</taxon>
        <taxon>Bacillati</taxon>
        <taxon>Bacillota</taxon>
        <taxon>Bacilli</taxon>
        <taxon>Bacillales</taxon>
        <taxon>Bacillales Family XII. Incertae Sedis</taxon>
        <taxon>Exiguobacterium</taxon>
    </lineage>
</organism>
<evidence type="ECO:0000256" key="14">
    <source>
        <dbReference type="ARBA" id="ARBA00022989"/>
    </source>
</evidence>
<feature type="transmembrane region" description="Helical" evidence="19">
    <location>
        <begin position="281"/>
        <end position="300"/>
    </location>
</feature>
<evidence type="ECO:0000259" key="20">
    <source>
        <dbReference type="Pfam" id="PF00122"/>
    </source>
</evidence>
<keyword evidence="9 19" id="KW-0547">Nucleotide-binding</keyword>
<comment type="catalytic activity">
    <reaction evidence="18">
        <text>Cu(+)(in) + ATP + H2O = Cu(+)(out) + ADP + phosphate + H(+)</text>
        <dbReference type="Rhea" id="RHEA:25792"/>
        <dbReference type="ChEBI" id="CHEBI:15377"/>
        <dbReference type="ChEBI" id="CHEBI:15378"/>
        <dbReference type="ChEBI" id="CHEBI:30616"/>
        <dbReference type="ChEBI" id="CHEBI:43474"/>
        <dbReference type="ChEBI" id="CHEBI:49552"/>
        <dbReference type="ChEBI" id="CHEBI:456216"/>
        <dbReference type="EC" id="7.2.2.8"/>
    </reaction>
</comment>
<comment type="similarity">
    <text evidence="2 19">Belongs to the cation transport ATPase (P-type) (TC 3.A.3) family. Type IB subfamily.</text>
</comment>
<keyword evidence="14 19" id="KW-1133">Transmembrane helix</keyword>
<feature type="domain" description="P-type ATPase A" evidence="20">
    <location>
        <begin position="162"/>
        <end position="261"/>
    </location>
</feature>
<dbReference type="EMBL" id="JBAWKY010000006">
    <property type="protein sequence ID" value="MEI4463818.1"/>
    <property type="molecule type" value="Genomic_DNA"/>
</dbReference>
<evidence type="ECO:0000313" key="22">
    <source>
        <dbReference type="Proteomes" id="UP001387110"/>
    </source>
</evidence>
<feature type="transmembrane region" description="Helical" evidence="19">
    <location>
        <begin position="618"/>
        <end position="636"/>
    </location>
</feature>
<evidence type="ECO:0000256" key="15">
    <source>
        <dbReference type="ARBA" id="ARBA00023008"/>
    </source>
</evidence>
<feature type="transmembrane region" description="Helical" evidence="19">
    <location>
        <begin position="127"/>
        <end position="144"/>
    </location>
</feature>
<evidence type="ECO:0000256" key="18">
    <source>
        <dbReference type="ARBA" id="ARBA00049289"/>
    </source>
</evidence>
<feature type="transmembrane region" description="Helical" evidence="19">
    <location>
        <begin position="312"/>
        <end position="339"/>
    </location>
</feature>
<dbReference type="Gene3D" id="3.40.1110.10">
    <property type="entry name" value="Calcium-transporting ATPase, cytoplasmic domain N"/>
    <property type="match status" value="1"/>
</dbReference>
<protein>
    <recommendedName>
        <fullName evidence="3">P-type Cu(+) transporter</fullName>
        <ecNumber evidence="3">7.2.2.8</ecNumber>
    </recommendedName>
</protein>
<keyword evidence="11 19" id="KW-0067">ATP-binding</keyword>
<dbReference type="SFLD" id="SFLDS00003">
    <property type="entry name" value="Haloacid_Dehalogenase"/>
    <property type="match status" value="1"/>
</dbReference>
<dbReference type="InterPro" id="IPR001757">
    <property type="entry name" value="P_typ_ATPase"/>
</dbReference>
<name>A0ABU8ELN5_9BACL</name>
<dbReference type="NCBIfam" id="TIGR01525">
    <property type="entry name" value="ATPase-IB_hvy"/>
    <property type="match status" value="1"/>
</dbReference>
<dbReference type="EC" id="7.2.2.8" evidence="3"/>
<evidence type="ECO:0000256" key="19">
    <source>
        <dbReference type="RuleBase" id="RU362081"/>
    </source>
</evidence>
<dbReference type="InterPro" id="IPR023214">
    <property type="entry name" value="HAD_sf"/>
</dbReference>
<keyword evidence="12" id="KW-0460">Magnesium</keyword>
<keyword evidence="22" id="KW-1185">Reference proteome</keyword>
<keyword evidence="5 19" id="KW-1003">Cell membrane</keyword>
<dbReference type="InterPro" id="IPR008250">
    <property type="entry name" value="ATPase_P-typ_transduc_dom_A_sf"/>
</dbReference>
<dbReference type="SFLD" id="SFLDG00002">
    <property type="entry name" value="C1.7:_P-type_atpase_like"/>
    <property type="match status" value="1"/>
</dbReference>
<sequence length="668" mass="72573">MNHHIHHEHTHHEDQQMSASHHEHEGMIGDFKKRFLVSLMLTIPILLLSKMIQEWSGINISFPYDDVVLLLLSTIVYFYGGWPFLKGSINEIRQKNPGMMMLIALAISVAYFYSVAIIFGFGQGHDFFWELATLIDIMLLGHWIEMKSIMGASNALQELVKLLPSVAHRVKDGKVEEVPVNELEAGDLIRIKPGEQVPVDGKIVEGTTTIDESMLTGESLPVDKQENDTVIAGSINQEGGLTVETTGTGEGTYLSKVIGLVSEAQSSKSRTQNLADRAAKILFYLAVGAGVLTFVIWIVLGYSVSTAIERMVTVMVISCPHALGLAAPLVVSVSTALSAKRGLLIRNRTQFEEARKLDAVIFDKTGTLTQGNFGVTDVMASTGISEEEVLRLAGAIEQSSQHPLARGILTEVQRRKLDLPSVAGFGSMTGIGLEGTVEGKQVRVVSPRYVRDKQLEIDEVTFEDLSEEGKTVVFVLKDTELIGMIALADLVREEAKKTVQELKEKGIQSIMLTGDNQKVASWVAAQLEIDQVYAEVLPDDKSRQVRQVQAEGKKVGMVGDGINDAPALAQADVGIAIGSGTDVAVETADIVLVKSNPKDVLSVIELSQKTYNKMIQNLWWAAGYNIITIPLAAGILAPYGIILSPAIGAVLMSLSTVIVAINAKTLRI</sequence>
<dbReference type="SUPFAM" id="SSF56784">
    <property type="entry name" value="HAD-like"/>
    <property type="match status" value="1"/>
</dbReference>
<keyword evidence="6" id="KW-0597">Phosphoprotein</keyword>
<dbReference type="PANTHER" id="PTHR43520:SF5">
    <property type="entry name" value="CATION-TRANSPORTING P-TYPE ATPASE-RELATED"/>
    <property type="match status" value="1"/>
</dbReference>
<feature type="transmembrane region" description="Helical" evidence="19">
    <location>
        <begin position="97"/>
        <end position="121"/>
    </location>
</feature>
<dbReference type="PROSITE" id="PS00154">
    <property type="entry name" value="ATPASE_E1_E2"/>
    <property type="match status" value="1"/>
</dbReference>
<evidence type="ECO:0000256" key="8">
    <source>
        <dbReference type="ARBA" id="ARBA00022723"/>
    </source>
</evidence>
<evidence type="ECO:0000256" key="11">
    <source>
        <dbReference type="ARBA" id="ARBA00022840"/>
    </source>
</evidence>
<evidence type="ECO:0000256" key="9">
    <source>
        <dbReference type="ARBA" id="ARBA00022741"/>
    </source>
</evidence>
<evidence type="ECO:0000313" key="21">
    <source>
        <dbReference type="EMBL" id="MEI4463818.1"/>
    </source>
</evidence>
<keyword evidence="7 19" id="KW-0812">Transmembrane</keyword>
<feature type="transmembrane region" description="Helical" evidence="19">
    <location>
        <begin position="35"/>
        <end position="52"/>
    </location>
</feature>
<proteinExistence type="inferred from homology"/>
<dbReference type="InterPro" id="IPR059000">
    <property type="entry name" value="ATPase_P-type_domA"/>
</dbReference>
<dbReference type="CDD" id="cd07552">
    <property type="entry name" value="P-type_ATPase_Cu-like"/>
    <property type="match status" value="1"/>
</dbReference>
<dbReference type="NCBIfam" id="TIGR01511">
    <property type="entry name" value="ATPase-IB1_Cu"/>
    <property type="match status" value="1"/>
</dbReference>
<dbReference type="Pfam" id="PF00122">
    <property type="entry name" value="E1-E2_ATPase"/>
    <property type="match status" value="1"/>
</dbReference>
<evidence type="ECO:0000256" key="17">
    <source>
        <dbReference type="ARBA" id="ARBA00023136"/>
    </source>
</evidence>
<dbReference type="InterPro" id="IPR018303">
    <property type="entry name" value="ATPase_P-typ_P_site"/>
</dbReference>
<feature type="transmembrane region" description="Helical" evidence="19">
    <location>
        <begin position="67"/>
        <end position="85"/>
    </location>
</feature>
<keyword evidence="17 19" id="KW-0472">Membrane</keyword>
<gene>
    <name evidence="21" type="ORF">SZL87_15440</name>
</gene>
<evidence type="ECO:0000256" key="16">
    <source>
        <dbReference type="ARBA" id="ARBA00023065"/>
    </source>
</evidence>
<dbReference type="SUPFAM" id="SSF81665">
    <property type="entry name" value="Calcium ATPase, transmembrane domain M"/>
    <property type="match status" value="1"/>
</dbReference>
<reference evidence="21 22" key="1">
    <citation type="submission" date="2023-12" db="EMBL/GenBank/DDBJ databases">
        <authorList>
            <person name="Easwaran N."/>
            <person name="Lazarus H.P.S."/>
        </authorList>
    </citation>
    <scope>NUCLEOTIDE SEQUENCE [LARGE SCALE GENOMIC DNA]</scope>
    <source>
        <strain evidence="21 22">VIT-2023</strain>
    </source>
</reference>
<evidence type="ECO:0000256" key="10">
    <source>
        <dbReference type="ARBA" id="ARBA00022796"/>
    </source>
</evidence>
<evidence type="ECO:0000256" key="2">
    <source>
        <dbReference type="ARBA" id="ARBA00006024"/>
    </source>
</evidence>
<dbReference type="PANTHER" id="PTHR43520">
    <property type="entry name" value="ATP7, ISOFORM B"/>
    <property type="match status" value="1"/>
</dbReference>
<evidence type="ECO:0000256" key="4">
    <source>
        <dbReference type="ARBA" id="ARBA00022448"/>
    </source>
</evidence>
<evidence type="ECO:0000256" key="13">
    <source>
        <dbReference type="ARBA" id="ARBA00022967"/>
    </source>
</evidence>
<evidence type="ECO:0000256" key="12">
    <source>
        <dbReference type="ARBA" id="ARBA00022842"/>
    </source>
</evidence>
<keyword evidence="10" id="KW-0187">Copper transport</keyword>
<dbReference type="Gene3D" id="3.40.50.1000">
    <property type="entry name" value="HAD superfamily/HAD-like"/>
    <property type="match status" value="1"/>
</dbReference>
<dbReference type="PRINTS" id="PR00943">
    <property type="entry name" value="CUATPASE"/>
</dbReference>
<evidence type="ECO:0000256" key="3">
    <source>
        <dbReference type="ARBA" id="ARBA00012517"/>
    </source>
</evidence>
<dbReference type="InterPro" id="IPR023298">
    <property type="entry name" value="ATPase_P-typ_TM_dom_sf"/>
</dbReference>
<dbReference type="Gene3D" id="2.70.150.10">
    <property type="entry name" value="Calcium-transporting ATPase, cytoplasmic transduction domain A"/>
    <property type="match status" value="1"/>
</dbReference>
<feature type="transmembrane region" description="Helical" evidence="19">
    <location>
        <begin position="642"/>
        <end position="663"/>
    </location>
</feature>
<dbReference type="Pfam" id="PF00702">
    <property type="entry name" value="Hydrolase"/>
    <property type="match status" value="1"/>
</dbReference>
<dbReference type="InterPro" id="IPR027256">
    <property type="entry name" value="P-typ_ATPase_IB"/>
</dbReference>
<evidence type="ECO:0000256" key="5">
    <source>
        <dbReference type="ARBA" id="ARBA00022475"/>
    </source>
</evidence>
<keyword evidence="15" id="KW-0186">Copper</keyword>
<dbReference type="NCBIfam" id="TIGR01494">
    <property type="entry name" value="ATPase_P-type"/>
    <property type="match status" value="1"/>
</dbReference>
<dbReference type="InterPro" id="IPR044492">
    <property type="entry name" value="P_typ_ATPase_HD_dom"/>
</dbReference>
<dbReference type="InterPro" id="IPR023299">
    <property type="entry name" value="ATPase_P-typ_cyto_dom_N"/>
</dbReference>
<dbReference type="SUPFAM" id="SSF81653">
    <property type="entry name" value="Calcium ATPase, transduction domain A"/>
    <property type="match status" value="1"/>
</dbReference>
<evidence type="ECO:0000256" key="7">
    <source>
        <dbReference type="ARBA" id="ARBA00022692"/>
    </source>
</evidence>
<dbReference type="InterPro" id="IPR036412">
    <property type="entry name" value="HAD-like_sf"/>
</dbReference>
<keyword evidence="8 19" id="KW-0479">Metal-binding</keyword>
<evidence type="ECO:0000256" key="1">
    <source>
        <dbReference type="ARBA" id="ARBA00004651"/>
    </source>
</evidence>
<dbReference type="PRINTS" id="PR00119">
    <property type="entry name" value="CATATPASE"/>
</dbReference>
<accession>A0ABU8ELN5</accession>
<evidence type="ECO:0000256" key="6">
    <source>
        <dbReference type="ARBA" id="ARBA00022553"/>
    </source>
</evidence>
<comment type="caution">
    <text evidence="21">The sequence shown here is derived from an EMBL/GenBank/DDBJ whole genome shotgun (WGS) entry which is preliminary data.</text>
</comment>
<comment type="subcellular location">
    <subcellularLocation>
        <location evidence="1">Cell membrane</location>
        <topology evidence="1">Multi-pass membrane protein</topology>
    </subcellularLocation>
</comment>
<dbReference type="Proteomes" id="UP001387110">
    <property type="component" value="Unassembled WGS sequence"/>
</dbReference>